<reference evidence="2 3" key="1">
    <citation type="submission" date="2023-03" db="EMBL/GenBank/DDBJ databases">
        <title>High recombination rates correlate with genetic variation in Cardiocondyla obscurior ants.</title>
        <authorList>
            <person name="Errbii M."/>
        </authorList>
    </citation>
    <scope>NUCLEOTIDE SEQUENCE [LARGE SCALE GENOMIC DNA]</scope>
    <source>
        <strain evidence="2">Alpha-2009</strain>
        <tissue evidence="2">Whole body</tissue>
    </source>
</reference>
<proteinExistence type="predicted"/>
<keyword evidence="3" id="KW-1185">Reference proteome</keyword>
<feature type="compositionally biased region" description="Basic residues" evidence="1">
    <location>
        <begin position="69"/>
        <end position="80"/>
    </location>
</feature>
<dbReference type="AlphaFoldDB" id="A0AAW2GQM2"/>
<evidence type="ECO:0000313" key="3">
    <source>
        <dbReference type="Proteomes" id="UP001430953"/>
    </source>
</evidence>
<dbReference type="Proteomes" id="UP001430953">
    <property type="component" value="Unassembled WGS sequence"/>
</dbReference>
<dbReference type="EMBL" id="JADYXP020000002">
    <property type="protein sequence ID" value="KAL0129546.1"/>
    <property type="molecule type" value="Genomic_DNA"/>
</dbReference>
<name>A0AAW2GQM2_9HYME</name>
<comment type="caution">
    <text evidence="2">The sequence shown here is derived from an EMBL/GenBank/DDBJ whole genome shotgun (WGS) entry which is preliminary data.</text>
</comment>
<sequence>MEMMMLGVLRISNITGISKSAGDRVDSLRPIVIKFVVRRDEAEEPPLKVDILNRMKTQTIPAGVSTAERRRRPRKGIGHRRSNPVVRINFLLPLPFLKLQKCCDHLNAPPLHP</sequence>
<evidence type="ECO:0000313" key="2">
    <source>
        <dbReference type="EMBL" id="KAL0129546.1"/>
    </source>
</evidence>
<protein>
    <submittedName>
        <fullName evidence="2">Uncharacterized protein</fullName>
    </submittedName>
</protein>
<accession>A0AAW2GQM2</accession>
<organism evidence="2 3">
    <name type="scientific">Cardiocondyla obscurior</name>
    <dbReference type="NCBI Taxonomy" id="286306"/>
    <lineage>
        <taxon>Eukaryota</taxon>
        <taxon>Metazoa</taxon>
        <taxon>Ecdysozoa</taxon>
        <taxon>Arthropoda</taxon>
        <taxon>Hexapoda</taxon>
        <taxon>Insecta</taxon>
        <taxon>Pterygota</taxon>
        <taxon>Neoptera</taxon>
        <taxon>Endopterygota</taxon>
        <taxon>Hymenoptera</taxon>
        <taxon>Apocrita</taxon>
        <taxon>Aculeata</taxon>
        <taxon>Formicoidea</taxon>
        <taxon>Formicidae</taxon>
        <taxon>Myrmicinae</taxon>
        <taxon>Cardiocondyla</taxon>
    </lineage>
</organism>
<feature type="region of interest" description="Disordered" evidence="1">
    <location>
        <begin position="60"/>
        <end position="80"/>
    </location>
</feature>
<evidence type="ECO:0000256" key="1">
    <source>
        <dbReference type="SAM" id="MobiDB-lite"/>
    </source>
</evidence>
<gene>
    <name evidence="2" type="ORF">PUN28_001659</name>
</gene>